<dbReference type="Proteomes" id="UP000704176">
    <property type="component" value="Unassembled WGS sequence"/>
</dbReference>
<dbReference type="InterPro" id="IPR013216">
    <property type="entry name" value="Methyltransf_11"/>
</dbReference>
<keyword evidence="2" id="KW-0808">Transferase</keyword>
<evidence type="ECO:0000313" key="2">
    <source>
        <dbReference type="EMBL" id="MBZ6076255.1"/>
    </source>
</evidence>
<evidence type="ECO:0000259" key="1">
    <source>
        <dbReference type="Pfam" id="PF08241"/>
    </source>
</evidence>
<comment type="caution">
    <text evidence="2">The sequence shown here is derived from an EMBL/GenBank/DDBJ whole genome shotgun (WGS) entry which is preliminary data.</text>
</comment>
<dbReference type="RefSeq" id="WP_224312586.1">
    <property type="nucleotide sequence ID" value="NZ_JAIRBM010000005.1"/>
</dbReference>
<keyword evidence="2" id="KW-0489">Methyltransferase</keyword>
<dbReference type="Pfam" id="PF08241">
    <property type="entry name" value="Methyltransf_11"/>
    <property type="match status" value="1"/>
</dbReference>
<dbReference type="GO" id="GO:0008168">
    <property type="term" value="F:methyltransferase activity"/>
    <property type="evidence" value="ECO:0007669"/>
    <property type="project" value="UniProtKB-KW"/>
</dbReference>
<proteinExistence type="predicted"/>
<protein>
    <submittedName>
        <fullName evidence="2">Class I SAM-dependent methyltransferase</fullName>
    </submittedName>
</protein>
<feature type="domain" description="Methyltransferase type 11" evidence="1">
    <location>
        <begin position="78"/>
        <end position="179"/>
    </location>
</feature>
<reference evidence="2 3" key="1">
    <citation type="submission" date="2021-09" db="EMBL/GenBank/DDBJ databases">
        <title>The complete genome sequence of a new microorganism.</title>
        <authorList>
            <person name="Zi Z."/>
        </authorList>
    </citation>
    <scope>NUCLEOTIDE SEQUENCE [LARGE SCALE GENOMIC DNA]</scope>
    <source>
        <strain evidence="2 3">WGZ8</strain>
    </source>
</reference>
<organism evidence="2 3">
    <name type="scientific">Microvirga puerhi</name>
    <dbReference type="NCBI Taxonomy" id="2876078"/>
    <lineage>
        <taxon>Bacteria</taxon>
        <taxon>Pseudomonadati</taxon>
        <taxon>Pseudomonadota</taxon>
        <taxon>Alphaproteobacteria</taxon>
        <taxon>Hyphomicrobiales</taxon>
        <taxon>Methylobacteriaceae</taxon>
        <taxon>Microvirga</taxon>
    </lineage>
</organism>
<dbReference type="SUPFAM" id="SSF53335">
    <property type="entry name" value="S-adenosyl-L-methionine-dependent methyltransferases"/>
    <property type="match status" value="1"/>
</dbReference>
<dbReference type="CDD" id="cd02440">
    <property type="entry name" value="AdoMet_MTases"/>
    <property type="match status" value="1"/>
</dbReference>
<accession>A0ABS7VM85</accession>
<name>A0ABS7VM85_9HYPH</name>
<dbReference type="Gene3D" id="3.40.50.150">
    <property type="entry name" value="Vaccinia Virus protein VP39"/>
    <property type="match status" value="1"/>
</dbReference>
<dbReference type="InterPro" id="IPR029063">
    <property type="entry name" value="SAM-dependent_MTases_sf"/>
</dbReference>
<dbReference type="EMBL" id="JAIRBM010000005">
    <property type="protein sequence ID" value="MBZ6076255.1"/>
    <property type="molecule type" value="Genomic_DNA"/>
</dbReference>
<gene>
    <name evidence="2" type="ORF">K9B37_08130</name>
</gene>
<dbReference type="PANTHER" id="PTHR43591">
    <property type="entry name" value="METHYLTRANSFERASE"/>
    <property type="match status" value="1"/>
</dbReference>
<sequence length="305" mass="34678">MPSATMQNRPDLAPKLSDHPQFAKLKQILIDGFVRTGFDRVTRVPLEYVVQDMLSDARIDEQIGEMRRYMDLEGKKILEVGSGCGALVTRGRVAYGLDISGIEPSVNEFTATLDVGRRLLSHFNLPPNALQDAFGEAIPFPDEHFDFVYSSNVLEHVQSPQKVISESLRVLKPGGLLLFVVPNYGSWWEGHYGILWLPHMPAWMAKLYVRMFGRDPDYIDTLNLLSKGRIEKLLRPFKEEIEVLDWGSSVFEHRLRSLDFSGWAALRTAKKIAGLVHKLQLVKPAIVMSRVFHWETPLVLAVRKK</sequence>
<evidence type="ECO:0000313" key="3">
    <source>
        <dbReference type="Proteomes" id="UP000704176"/>
    </source>
</evidence>
<keyword evidence="3" id="KW-1185">Reference proteome</keyword>
<dbReference type="GO" id="GO:0032259">
    <property type="term" value="P:methylation"/>
    <property type="evidence" value="ECO:0007669"/>
    <property type="project" value="UniProtKB-KW"/>
</dbReference>